<proteinExistence type="predicted"/>
<sequence>MGRQQEQEGARPRQGPLHTKEVEVLQTNPNPQQSLHLLDGSVPPKQACWLHFGRHAGAFSRACAFLMTLSDEFVASKVADTLVALRQTRRSLH</sequence>
<evidence type="ECO:0000313" key="1">
    <source>
        <dbReference type="EMBL" id="KAF5828625.1"/>
    </source>
</evidence>
<name>A0ABQ7G204_DUNSA</name>
<accession>A0ABQ7G204</accession>
<gene>
    <name evidence="1" type="ORF">DUNSADRAFT_17314</name>
</gene>
<dbReference type="Proteomes" id="UP000815325">
    <property type="component" value="Unassembled WGS sequence"/>
</dbReference>
<comment type="caution">
    <text evidence="1">The sequence shown here is derived from an EMBL/GenBank/DDBJ whole genome shotgun (WGS) entry which is preliminary data.</text>
</comment>
<evidence type="ECO:0008006" key="3">
    <source>
        <dbReference type="Google" id="ProtNLM"/>
    </source>
</evidence>
<dbReference type="EMBL" id="MU070270">
    <property type="protein sequence ID" value="KAF5828625.1"/>
    <property type="molecule type" value="Genomic_DNA"/>
</dbReference>
<organism evidence="1 2">
    <name type="scientific">Dunaliella salina</name>
    <name type="common">Green alga</name>
    <name type="synonym">Protococcus salinus</name>
    <dbReference type="NCBI Taxonomy" id="3046"/>
    <lineage>
        <taxon>Eukaryota</taxon>
        <taxon>Viridiplantae</taxon>
        <taxon>Chlorophyta</taxon>
        <taxon>core chlorophytes</taxon>
        <taxon>Chlorophyceae</taxon>
        <taxon>CS clade</taxon>
        <taxon>Chlamydomonadales</taxon>
        <taxon>Dunaliellaceae</taxon>
        <taxon>Dunaliella</taxon>
    </lineage>
</organism>
<evidence type="ECO:0000313" key="2">
    <source>
        <dbReference type="Proteomes" id="UP000815325"/>
    </source>
</evidence>
<reference evidence="1" key="1">
    <citation type="submission" date="2017-08" db="EMBL/GenBank/DDBJ databases">
        <authorList>
            <person name="Polle J.E."/>
            <person name="Barry K."/>
            <person name="Cushman J."/>
            <person name="Schmutz J."/>
            <person name="Tran D."/>
            <person name="Hathwaick L.T."/>
            <person name="Yim W.C."/>
            <person name="Jenkins J."/>
            <person name="Mckie-Krisberg Z.M."/>
            <person name="Prochnik S."/>
            <person name="Lindquist E."/>
            <person name="Dockter R.B."/>
            <person name="Adam C."/>
            <person name="Molina H."/>
            <person name="Bunkerborg J."/>
            <person name="Jin E."/>
            <person name="Buchheim M."/>
            <person name="Magnuson J."/>
        </authorList>
    </citation>
    <scope>NUCLEOTIDE SEQUENCE</scope>
    <source>
        <strain evidence="1">CCAP 19/18</strain>
    </source>
</reference>
<keyword evidence="2" id="KW-1185">Reference proteome</keyword>
<protein>
    <recommendedName>
        <fullName evidence="3">Encoded protein</fullName>
    </recommendedName>
</protein>